<keyword evidence="3" id="KW-1185">Reference proteome</keyword>
<gene>
    <name evidence="2" type="ORF">ACFSUD_14120</name>
</gene>
<evidence type="ECO:0000259" key="1">
    <source>
        <dbReference type="Pfam" id="PF06114"/>
    </source>
</evidence>
<dbReference type="Proteomes" id="UP001597474">
    <property type="component" value="Unassembled WGS sequence"/>
</dbReference>
<protein>
    <submittedName>
        <fullName evidence="2">ImmA/IrrE family metallo-endopeptidase</fullName>
    </submittedName>
</protein>
<dbReference type="InterPro" id="IPR010359">
    <property type="entry name" value="IrrE_HExxH"/>
</dbReference>
<evidence type="ECO:0000313" key="2">
    <source>
        <dbReference type="EMBL" id="MFD2740718.1"/>
    </source>
</evidence>
<dbReference type="Gene3D" id="1.10.10.2910">
    <property type="match status" value="1"/>
</dbReference>
<dbReference type="Pfam" id="PF06114">
    <property type="entry name" value="Peptidase_M78"/>
    <property type="match status" value="1"/>
</dbReference>
<reference evidence="3" key="1">
    <citation type="journal article" date="2019" name="Int. J. Syst. Evol. Microbiol.">
        <title>The Global Catalogue of Microorganisms (GCM) 10K type strain sequencing project: providing services to taxonomists for standard genome sequencing and annotation.</title>
        <authorList>
            <consortium name="The Broad Institute Genomics Platform"/>
            <consortium name="The Broad Institute Genome Sequencing Center for Infectious Disease"/>
            <person name="Wu L."/>
            <person name="Ma J."/>
        </authorList>
    </citation>
    <scope>NUCLEOTIDE SEQUENCE [LARGE SCALE GENOMIC DNA]</scope>
    <source>
        <strain evidence="3">TISTR 2562</strain>
    </source>
</reference>
<evidence type="ECO:0000313" key="3">
    <source>
        <dbReference type="Proteomes" id="UP001597474"/>
    </source>
</evidence>
<accession>A0ABW5U497</accession>
<name>A0ABW5U497_9RHOB</name>
<sequence>MAFRRGFKSQCERRSVEFRKQFGLSDHDALPADRLAEELRVTVWSTDEVGGISEKARSVLSDESDQSWSALTMRLGTAHLVVYKPVSSKGRRNNVVMHELAHIILGHELAKACILEDGSLVPGNFDQDQEDEADWLAGALLLPRPALLSIRRRRLSDRNACEEHLVSSEMLKWRFRMTGVDYQLSRRRA</sequence>
<dbReference type="RefSeq" id="WP_322343532.1">
    <property type="nucleotide sequence ID" value="NZ_JBHUMP010000013.1"/>
</dbReference>
<dbReference type="EMBL" id="JBHUMP010000013">
    <property type="protein sequence ID" value="MFD2740718.1"/>
    <property type="molecule type" value="Genomic_DNA"/>
</dbReference>
<proteinExistence type="predicted"/>
<comment type="caution">
    <text evidence="2">The sequence shown here is derived from an EMBL/GenBank/DDBJ whole genome shotgun (WGS) entry which is preliminary data.</text>
</comment>
<feature type="domain" description="IrrE N-terminal-like" evidence="1">
    <location>
        <begin position="78"/>
        <end position="174"/>
    </location>
</feature>
<organism evidence="2 3">
    <name type="scientific">Sulfitobacter aestuarii</name>
    <dbReference type="NCBI Taxonomy" id="2161676"/>
    <lineage>
        <taxon>Bacteria</taxon>
        <taxon>Pseudomonadati</taxon>
        <taxon>Pseudomonadota</taxon>
        <taxon>Alphaproteobacteria</taxon>
        <taxon>Rhodobacterales</taxon>
        <taxon>Roseobacteraceae</taxon>
        <taxon>Sulfitobacter</taxon>
    </lineage>
</organism>